<accession>A0ABQ7QY48</accession>
<dbReference type="PROSITE" id="PS00134">
    <property type="entry name" value="TRYPSIN_HIS"/>
    <property type="match status" value="1"/>
</dbReference>
<evidence type="ECO:0000313" key="5">
    <source>
        <dbReference type="EMBL" id="KAG7309977.1"/>
    </source>
</evidence>
<dbReference type="Proteomes" id="UP000823941">
    <property type="component" value="Chromosome 6"/>
</dbReference>
<keyword evidence="2" id="KW-0378">Hydrolase</keyword>
<gene>
    <name evidence="5" type="ORF">JYU34_004500</name>
</gene>
<dbReference type="Gene3D" id="2.40.10.10">
    <property type="entry name" value="Trypsin-like serine proteases"/>
    <property type="match status" value="1"/>
</dbReference>
<dbReference type="EMBL" id="JAHIBW010000006">
    <property type="protein sequence ID" value="KAG7309977.1"/>
    <property type="molecule type" value="Genomic_DNA"/>
</dbReference>
<proteinExistence type="predicted"/>
<dbReference type="InterPro" id="IPR033116">
    <property type="entry name" value="TRYPSIN_SER"/>
</dbReference>
<dbReference type="PROSITE" id="PS00135">
    <property type="entry name" value="TRYPSIN_SER"/>
    <property type="match status" value="1"/>
</dbReference>
<dbReference type="Pfam" id="PF00089">
    <property type="entry name" value="Trypsin"/>
    <property type="match status" value="1"/>
</dbReference>
<keyword evidence="2" id="KW-0645">Protease</keyword>
<sequence>MKQIRFLFCFIFSTVLAENVNESCECGIMGSNRRIVGGVRAAPHSYPWLVALMMGQRQHCGGSLITDMHVLTAGHCITFGVHYSYLEVHVGMHDRLDRNHQVVRIKYGLKHPNFRSNAVRDINDIAVLTLNRRVQFSDVVRPICLPESGTEEDWTGLTMTVAGWGKTRQEALTSSRYLLETRVRLVDGATCQRNSIYSDNLEPNTMICAYNLGKDACQGDSGGPMFGKLPNANKRKYYQIGIVSWGIDCAKPDYPGVYTNVRKYKEWIKQETADGMYCR</sequence>
<keyword evidence="1" id="KW-1015">Disulfide bond</keyword>
<dbReference type="SMART" id="SM00020">
    <property type="entry name" value="Tryp_SPc"/>
    <property type="match status" value="1"/>
</dbReference>
<dbReference type="PRINTS" id="PR00722">
    <property type="entry name" value="CHYMOTRYPSIN"/>
</dbReference>
<dbReference type="InterPro" id="IPR009003">
    <property type="entry name" value="Peptidase_S1_PA"/>
</dbReference>
<dbReference type="PANTHER" id="PTHR24252:SF18">
    <property type="entry name" value="OVOCHYMASE 1"/>
    <property type="match status" value="1"/>
</dbReference>
<dbReference type="SUPFAM" id="SSF50494">
    <property type="entry name" value="Trypsin-like serine proteases"/>
    <property type="match status" value="1"/>
</dbReference>
<evidence type="ECO:0000259" key="4">
    <source>
        <dbReference type="PROSITE" id="PS50240"/>
    </source>
</evidence>
<keyword evidence="3" id="KW-0732">Signal</keyword>
<keyword evidence="6" id="KW-1185">Reference proteome</keyword>
<evidence type="ECO:0000256" key="2">
    <source>
        <dbReference type="RuleBase" id="RU363034"/>
    </source>
</evidence>
<keyword evidence="2" id="KW-0720">Serine protease</keyword>
<comment type="caution">
    <text evidence="5">The sequence shown here is derived from an EMBL/GenBank/DDBJ whole genome shotgun (WGS) entry which is preliminary data.</text>
</comment>
<evidence type="ECO:0000313" key="6">
    <source>
        <dbReference type="Proteomes" id="UP000823941"/>
    </source>
</evidence>
<dbReference type="PROSITE" id="PS50240">
    <property type="entry name" value="TRYPSIN_DOM"/>
    <property type="match status" value="1"/>
</dbReference>
<dbReference type="InterPro" id="IPR001314">
    <property type="entry name" value="Peptidase_S1A"/>
</dbReference>
<name>A0ABQ7QY48_PLUXY</name>
<feature type="domain" description="Peptidase S1" evidence="4">
    <location>
        <begin position="35"/>
        <end position="273"/>
    </location>
</feature>
<dbReference type="InterPro" id="IPR018114">
    <property type="entry name" value="TRYPSIN_HIS"/>
</dbReference>
<organism evidence="5 6">
    <name type="scientific">Plutella xylostella</name>
    <name type="common">Diamondback moth</name>
    <name type="synonym">Plutella maculipennis</name>
    <dbReference type="NCBI Taxonomy" id="51655"/>
    <lineage>
        <taxon>Eukaryota</taxon>
        <taxon>Metazoa</taxon>
        <taxon>Ecdysozoa</taxon>
        <taxon>Arthropoda</taxon>
        <taxon>Hexapoda</taxon>
        <taxon>Insecta</taxon>
        <taxon>Pterygota</taxon>
        <taxon>Neoptera</taxon>
        <taxon>Endopterygota</taxon>
        <taxon>Lepidoptera</taxon>
        <taxon>Glossata</taxon>
        <taxon>Ditrysia</taxon>
        <taxon>Yponomeutoidea</taxon>
        <taxon>Plutellidae</taxon>
        <taxon>Plutella</taxon>
    </lineage>
</organism>
<reference evidence="5 6" key="1">
    <citation type="submission" date="2021-06" db="EMBL/GenBank/DDBJ databases">
        <title>A haploid diamondback moth (Plutella xylostella L.) genome assembly resolves 31 chromosomes and identifies a diamide resistance mutation.</title>
        <authorList>
            <person name="Ward C.M."/>
            <person name="Perry K.D."/>
            <person name="Baker G."/>
            <person name="Powis K."/>
            <person name="Heckel D.G."/>
            <person name="Baxter S.W."/>
        </authorList>
    </citation>
    <scope>NUCLEOTIDE SEQUENCE [LARGE SCALE GENOMIC DNA]</scope>
    <source>
        <strain evidence="5 6">LV</strain>
        <tissue evidence="5">Single pupa</tissue>
    </source>
</reference>
<evidence type="ECO:0000256" key="1">
    <source>
        <dbReference type="ARBA" id="ARBA00023157"/>
    </source>
</evidence>
<protein>
    <recommendedName>
        <fullName evidence="4">Peptidase S1 domain-containing protein</fullName>
    </recommendedName>
</protein>
<dbReference type="InterPro" id="IPR001254">
    <property type="entry name" value="Trypsin_dom"/>
</dbReference>
<dbReference type="PANTHER" id="PTHR24252">
    <property type="entry name" value="ACROSIN-RELATED"/>
    <property type="match status" value="1"/>
</dbReference>
<dbReference type="CDD" id="cd00190">
    <property type="entry name" value="Tryp_SPc"/>
    <property type="match status" value="1"/>
</dbReference>
<evidence type="ECO:0000256" key="3">
    <source>
        <dbReference type="SAM" id="SignalP"/>
    </source>
</evidence>
<feature type="signal peptide" evidence="3">
    <location>
        <begin position="1"/>
        <end position="17"/>
    </location>
</feature>
<dbReference type="InterPro" id="IPR043504">
    <property type="entry name" value="Peptidase_S1_PA_chymotrypsin"/>
</dbReference>
<feature type="chain" id="PRO_5045121630" description="Peptidase S1 domain-containing protein" evidence="3">
    <location>
        <begin position="18"/>
        <end position="279"/>
    </location>
</feature>